<dbReference type="Gene3D" id="3.10.180.10">
    <property type="entry name" value="2,3-Dihydroxybiphenyl 1,2-Dioxygenase, domain 1"/>
    <property type="match status" value="2"/>
</dbReference>
<reference evidence="2 3" key="1">
    <citation type="submission" date="2019-04" db="EMBL/GenBank/DDBJ databases">
        <authorList>
            <person name="Dong K."/>
        </authorList>
    </citation>
    <scope>NUCLEOTIDE SEQUENCE [LARGE SCALE GENOMIC DNA]</scope>
    <source>
        <strain evidence="3">dk3543</strain>
    </source>
</reference>
<dbReference type="RefSeq" id="WP_137065716.1">
    <property type="nucleotide sequence ID" value="NZ_CP040748.1"/>
</dbReference>
<accession>A0A4U2YMI7</accession>
<organism evidence="2 3">
    <name type="scientific">Nocardioides jishulii</name>
    <dbReference type="NCBI Taxonomy" id="2575440"/>
    <lineage>
        <taxon>Bacteria</taxon>
        <taxon>Bacillati</taxon>
        <taxon>Actinomycetota</taxon>
        <taxon>Actinomycetes</taxon>
        <taxon>Propionibacteriales</taxon>
        <taxon>Nocardioidaceae</taxon>
        <taxon>Nocardioides</taxon>
    </lineage>
</organism>
<evidence type="ECO:0000259" key="1">
    <source>
        <dbReference type="PROSITE" id="PS51819"/>
    </source>
</evidence>
<dbReference type="Proteomes" id="UP000307808">
    <property type="component" value="Unassembled WGS sequence"/>
</dbReference>
<proteinExistence type="predicted"/>
<name>A0A4U2YMI7_9ACTN</name>
<dbReference type="InterPro" id="IPR029068">
    <property type="entry name" value="Glyas_Bleomycin-R_OHBP_Dase"/>
</dbReference>
<evidence type="ECO:0000313" key="2">
    <source>
        <dbReference type="EMBL" id="TKI62447.1"/>
    </source>
</evidence>
<sequence length="304" mass="32504">MYGPLVSTGDAAPHTRLYCDVFGMEESGAARLPEDVTRTLFGADAGAVELRTLRTPGVLAGTVLCLFEPGSDEQIRTAETRLHRDAFRVIDFYAPDLDAAVAHARELGYHVEHSEAGYDLDEGAFREAHLPGPDGVVTAFLSGPRDFFTGFAQVRDRIVSEVCSISAPLGAVGQPSIDFYREVLGWGVVFEYAFEDDSFSELVGVAEKLKVTSSTVGFARDEPYINIVDYGTGHSGPSLLGQSVAPRRGLLGSVLTVNDLDALRERAGDCLGGEAGIELAPFGQVRAAVLTPPHGIPHLVLQTV</sequence>
<protein>
    <recommendedName>
        <fullName evidence="1">VOC domain-containing protein</fullName>
    </recommendedName>
</protein>
<dbReference type="PROSITE" id="PS51819">
    <property type="entry name" value="VOC"/>
    <property type="match status" value="1"/>
</dbReference>
<keyword evidence="3" id="KW-1185">Reference proteome</keyword>
<dbReference type="CDD" id="cd06587">
    <property type="entry name" value="VOC"/>
    <property type="match status" value="1"/>
</dbReference>
<dbReference type="InterPro" id="IPR037523">
    <property type="entry name" value="VOC_core"/>
</dbReference>
<evidence type="ECO:0000313" key="3">
    <source>
        <dbReference type="Proteomes" id="UP000307808"/>
    </source>
</evidence>
<gene>
    <name evidence="2" type="ORF">FC770_08645</name>
</gene>
<dbReference type="OrthoDB" id="3773089at2"/>
<comment type="caution">
    <text evidence="2">The sequence shown here is derived from an EMBL/GenBank/DDBJ whole genome shotgun (WGS) entry which is preliminary data.</text>
</comment>
<dbReference type="AlphaFoldDB" id="A0A4U2YMI7"/>
<dbReference type="SUPFAM" id="SSF54593">
    <property type="entry name" value="Glyoxalase/Bleomycin resistance protein/Dihydroxybiphenyl dioxygenase"/>
    <property type="match status" value="2"/>
</dbReference>
<feature type="domain" description="VOC" evidence="1">
    <location>
        <begin position="1"/>
        <end position="143"/>
    </location>
</feature>
<dbReference type="EMBL" id="SZPY01000002">
    <property type="protein sequence ID" value="TKI62447.1"/>
    <property type="molecule type" value="Genomic_DNA"/>
</dbReference>